<dbReference type="Gene3D" id="3.40.50.300">
    <property type="entry name" value="P-loop containing nucleotide triphosphate hydrolases"/>
    <property type="match status" value="1"/>
</dbReference>
<dbReference type="GO" id="GO:0005634">
    <property type="term" value="C:nucleus"/>
    <property type="evidence" value="ECO:0007669"/>
    <property type="project" value="UniProtKB-SubCell"/>
</dbReference>
<dbReference type="GO" id="GO:0003682">
    <property type="term" value="F:chromatin binding"/>
    <property type="evidence" value="ECO:0007669"/>
    <property type="project" value="TreeGrafter"/>
</dbReference>
<dbReference type="GO" id="GO:0004386">
    <property type="term" value="F:helicase activity"/>
    <property type="evidence" value="ECO:0007669"/>
    <property type="project" value="UniProtKB-KW"/>
</dbReference>
<dbReference type="InterPro" id="IPR001650">
    <property type="entry name" value="Helicase_C-like"/>
</dbReference>
<keyword evidence="3" id="KW-0547">Nucleotide-binding</keyword>
<accession>A0A3M7GZF1</accession>
<dbReference type="AlphaFoldDB" id="A0A3M7GZF1"/>
<dbReference type="InterPro" id="IPR049730">
    <property type="entry name" value="SNF2/RAD54-like_C"/>
</dbReference>
<gene>
    <name evidence="12" type="ORF">D0860_05544</name>
</gene>
<evidence type="ECO:0000313" key="12">
    <source>
        <dbReference type="EMBL" id="RMZ06434.1"/>
    </source>
</evidence>
<feature type="compositionally biased region" description="Polar residues" evidence="9">
    <location>
        <begin position="169"/>
        <end position="183"/>
    </location>
</feature>
<dbReference type="InterPro" id="IPR044753">
    <property type="entry name" value="HELLS_N"/>
</dbReference>
<keyword evidence="4" id="KW-0378">Hydrolase</keyword>
<evidence type="ECO:0000256" key="3">
    <source>
        <dbReference type="ARBA" id="ARBA00022741"/>
    </source>
</evidence>
<evidence type="ECO:0000256" key="2">
    <source>
        <dbReference type="ARBA" id="ARBA00007025"/>
    </source>
</evidence>
<dbReference type="GO" id="GO:0044027">
    <property type="term" value="P:negative regulation of gene expression via chromosomal CpG island methylation"/>
    <property type="evidence" value="ECO:0007669"/>
    <property type="project" value="TreeGrafter"/>
</dbReference>
<feature type="region of interest" description="Disordered" evidence="9">
    <location>
        <begin position="53"/>
        <end position="113"/>
    </location>
</feature>
<comment type="caution">
    <text evidence="12">The sequence shown here is derived from an EMBL/GenBank/DDBJ whole genome shotgun (WGS) entry which is preliminary data.</text>
</comment>
<evidence type="ECO:0000256" key="8">
    <source>
        <dbReference type="ARBA" id="ARBA00023242"/>
    </source>
</evidence>
<dbReference type="InterPro" id="IPR014001">
    <property type="entry name" value="Helicase_ATP-bd"/>
</dbReference>
<feature type="compositionally biased region" description="Basic and acidic residues" evidence="9">
    <location>
        <begin position="82"/>
        <end position="113"/>
    </location>
</feature>
<dbReference type="Pfam" id="PF00271">
    <property type="entry name" value="Helicase_C"/>
    <property type="match status" value="1"/>
</dbReference>
<comment type="similarity">
    <text evidence="2">Belongs to the SNF2/RAD54 helicase family.</text>
</comment>
<keyword evidence="8" id="KW-0539">Nucleus</keyword>
<feature type="compositionally biased region" description="Basic and acidic residues" evidence="9">
    <location>
        <begin position="601"/>
        <end position="616"/>
    </location>
</feature>
<dbReference type="PROSITE" id="PS51192">
    <property type="entry name" value="HELICASE_ATP_BIND_1"/>
    <property type="match status" value="1"/>
</dbReference>
<evidence type="ECO:0000259" key="11">
    <source>
        <dbReference type="PROSITE" id="PS51194"/>
    </source>
</evidence>
<protein>
    <recommendedName>
        <fullName evidence="14">SWI/SNF chromatin remodeling complex component</fullName>
    </recommendedName>
</protein>
<dbReference type="InterPro" id="IPR000330">
    <property type="entry name" value="SNF2_N"/>
</dbReference>
<keyword evidence="6" id="KW-0067">ATP-binding</keyword>
<evidence type="ECO:0000313" key="13">
    <source>
        <dbReference type="Proteomes" id="UP000280598"/>
    </source>
</evidence>
<feature type="compositionally biased region" description="Basic and acidic residues" evidence="9">
    <location>
        <begin position="146"/>
        <end position="166"/>
    </location>
</feature>
<evidence type="ECO:0000256" key="1">
    <source>
        <dbReference type="ARBA" id="ARBA00004123"/>
    </source>
</evidence>
<feature type="region of interest" description="Disordered" evidence="9">
    <location>
        <begin position="549"/>
        <end position="644"/>
    </location>
</feature>
<dbReference type="Proteomes" id="UP000280598">
    <property type="component" value="Unassembled WGS sequence"/>
</dbReference>
<keyword evidence="7" id="KW-0175">Coiled coil</keyword>
<dbReference type="SMART" id="SM00490">
    <property type="entry name" value="HELICc"/>
    <property type="match status" value="1"/>
</dbReference>
<evidence type="ECO:0000256" key="4">
    <source>
        <dbReference type="ARBA" id="ARBA00022801"/>
    </source>
</evidence>
<dbReference type="GO" id="GO:0016787">
    <property type="term" value="F:hydrolase activity"/>
    <property type="evidence" value="ECO:0007669"/>
    <property type="project" value="UniProtKB-KW"/>
</dbReference>
<evidence type="ECO:0000256" key="6">
    <source>
        <dbReference type="ARBA" id="ARBA00022840"/>
    </source>
</evidence>
<dbReference type="PANTHER" id="PTHR47161">
    <property type="entry name" value="LYMPHOID-SPECIFIC HELICASE"/>
    <property type="match status" value="1"/>
</dbReference>
<feature type="compositionally biased region" description="Basic and acidic residues" evidence="9">
    <location>
        <begin position="184"/>
        <end position="197"/>
    </location>
</feature>
<dbReference type="Gene3D" id="3.40.50.10810">
    <property type="entry name" value="Tandem AAA-ATPase domain"/>
    <property type="match status" value="1"/>
</dbReference>
<dbReference type="PROSITE" id="PS51194">
    <property type="entry name" value="HELICASE_CTER"/>
    <property type="match status" value="1"/>
</dbReference>
<feature type="domain" description="Helicase C-terminal" evidence="11">
    <location>
        <begin position="696"/>
        <end position="862"/>
    </location>
</feature>
<sequence length="930" mass="104629">MESTSLAPGLPRLSNLSSLSIALEAVSHGHYTSIPVITLVLRRINFDRVMSSEPNEMADSTPPTSPDDVQDGPTKVMEEEEAKMAEIRRKEDEKRERKMAAEREEDRKGGPEAVDSKYKALEYLLSQSKLYSAIMLQQMTQQEEAETAKDEKSRKRAEKRETKAEEAAQASQKRATRNAASTESKAEDDSAQKETSIRGRGRPKRETSGKGGKISDHFKKDDLQAKAGQTSVSEALAEETKDSDVKAGDIGMQELKSAKQPDLVTGGLMRTYQLEGLEWLTSLYENGLNGILADEMGLGKTIQVISFLAFLREKGINGPFLIAAPLSTTSNWVAEFKKWTPKIPALLYHGSKQEREELRRKKLRNPGSPEFPVVCTSYEICMNDRKHLSHYGWKFIIIDEGHRIKNLNCRLIRELQSYQSANRLLITGTPLQNNLAELWSLLHFLMPSIFDKLESFESWFDFSALKEKGGYEELLSEDRKKNLVTSLHAILKPFLLRRVKTDVETALPKKREYVLYAPLTQTQRELYQAILEGDSRSFLQEKVVEAISGQSTPVSGRGDSRKRKPAGGNETPNKSAKSSRASTPATNGDTGGRSRKAKKNQKYEEVSDAKWFKQLEEGDLDEDAGGEDAEEDEEESERAKTLQMAKKEIAQKKLQNPVMQLRQCCNSPHNFYYPFELDDESQVDESLVTESGKMMLLDRLLPELLRKGHKVLIFSQFKSQLDLLETYCSELRQWPTCRIDGSIAQSERHDQIQAFNEPESDTNIFLLSTRAGGQGINLAAADTVLLFDSDWNPQQDLQAQDRAHRIGQTRPVIVYRFATKNTVEQMLLEKADSKRRLEKLVIQKGRFRKGGEEAGADFAELQRLLGKDDGERIDIADGKGLLSDEELAILTDRSEEAFDRAEKGQDAVGAAFKAVETKKDGNGLLESLQK</sequence>
<feature type="compositionally biased region" description="Basic and acidic residues" evidence="9">
    <location>
        <begin position="238"/>
        <end position="247"/>
    </location>
</feature>
<evidence type="ECO:0008006" key="14">
    <source>
        <dbReference type="Google" id="ProtNLM"/>
    </source>
</evidence>
<feature type="domain" description="Helicase ATP-binding" evidence="10">
    <location>
        <begin position="281"/>
        <end position="448"/>
    </location>
</feature>
<comment type="subcellular location">
    <subcellularLocation>
        <location evidence="1">Nucleus</location>
    </subcellularLocation>
</comment>
<proteinExistence type="inferred from homology"/>
<dbReference type="GO" id="GO:0006346">
    <property type="term" value="P:DNA methylation-dependent constitutive heterochromatin formation"/>
    <property type="evidence" value="ECO:0007669"/>
    <property type="project" value="TreeGrafter"/>
</dbReference>
<dbReference type="FunFam" id="3.40.50.300:FF:001315">
    <property type="entry name" value="SNF2 family helicase/ATPase PasG"/>
    <property type="match status" value="1"/>
</dbReference>
<dbReference type="SUPFAM" id="SSF52540">
    <property type="entry name" value="P-loop containing nucleoside triphosphate hydrolases"/>
    <property type="match status" value="2"/>
</dbReference>
<dbReference type="Pfam" id="PF00176">
    <property type="entry name" value="SNF2-rel_dom"/>
    <property type="match status" value="1"/>
</dbReference>
<dbReference type="GO" id="GO:0031508">
    <property type="term" value="P:pericentric heterochromatin formation"/>
    <property type="evidence" value="ECO:0007669"/>
    <property type="project" value="TreeGrafter"/>
</dbReference>
<dbReference type="InterPro" id="IPR027417">
    <property type="entry name" value="P-loop_NTPase"/>
</dbReference>
<dbReference type="GO" id="GO:0005524">
    <property type="term" value="F:ATP binding"/>
    <property type="evidence" value="ECO:0007669"/>
    <property type="project" value="UniProtKB-KW"/>
</dbReference>
<organism evidence="12 13">
    <name type="scientific">Hortaea werneckii</name>
    <name type="common">Black yeast</name>
    <name type="synonym">Cladosporium werneckii</name>
    <dbReference type="NCBI Taxonomy" id="91943"/>
    <lineage>
        <taxon>Eukaryota</taxon>
        <taxon>Fungi</taxon>
        <taxon>Dikarya</taxon>
        <taxon>Ascomycota</taxon>
        <taxon>Pezizomycotina</taxon>
        <taxon>Dothideomycetes</taxon>
        <taxon>Dothideomycetidae</taxon>
        <taxon>Mycosphaerellales</taxon>
        <taxon>Teratosphaeriaceae</taxon>
        <taxon>Hortaea</taxon>
    </lineage>
</organism>
<dbReference type="GO" id="GO:0005721">
    <property type="term" value="C:pericentric heterochromatin"/>
    <property type="evidence" value="ECO:0007669"/>
    <property type="project" value="TreeGrafter"/>
</dbReference>
<keyword evidence="5" id="KW-0347">Helicase</keyword>
<dbReference type="InterPro" id="IPR038718">
    <property type="entry name" value="SNF2-like_sf"/>
</dbReference>
<dbReference type="SMART" id="SM00487">
    <property type="entry name" value="DEXDc"/>
    <property type="match status" value="1"/>
</dbReference>
<dbReference type="FunFam" id="3.40.50.10810:FF:000015">
    <property type="entry name" value="lymphoid-specific helicase isoform X1"/>
    <property type="match status" value="1"/>
</dbReference>
<dbReference type="PANTHER" id="PTHR47161:SF1">
    <property type="entry name" value="LYMPHOID-SPECIFIC HELICASE"/>
    <property type="match status" value="1"/>
</dbReference>
<dbReference type="CDD" id="cd18793">
    <property type="entry name" value="SF2_C_SNF"/>
    <property type="match status" value="1"/>
</dbReference>
<feature type="compositionally biased region" description="Acidic residues" evidence="9">
    <location>
        <begin position="617"/>
        <end position="636"/>
    </location>
</feature>
<reference evidence="12 13" key="1">
    <citation type="journal article" date="2018" name="BMC Genomics">
        <title>Genomic evidence for intraspecific hybridization in a clonal and extremely halotolerant yeast.</title>
        <authorList>
            <person name="Gostincar C."/>
            <person name="Stajich J.E."/>
            <person name="Zupancic J."/>
            <person name="Zalar P."/>
            <person name="Gunde-Cimerman N."/>
        </authorList>
    </citation>
    <scope>NUCLEOTIDE SEQUENCE [LARGE SCALE GENOMIC DNA]</scope>
    <source>
        <strain evidence="12 13">EXF-562</strain>
    </source>
</reference>
<dbReference type="EMBL" id="QWIS01000113">
    <property type="protein sequence ID" value="RMZ06434.1"/>
    <property type="molecule type" value="Genomic_DNA"/>
</dbReference>
<evidence type="ECO:0000256" key="9">
    <source>
        <dbReference type="SAM" id="MobiDB-lite"/>
    </source>
</evidence>
<evidence type="ECO:0000259" key="10">
    <source>
        <dbReference type="PROSITE" id="PS51192"/>
    </source>
</evidence>
<evidence type="ECO:0000256" key="5">
    <source>
        <dbReference type="ARBA" id="ARBA00022806"/>
    </source>
</evidence>
<dbReference type="VEuPathDB" id="FungiDB:BTJ68_07323"/>
<name>A0A3M7GZF1_HORWE</name>
<dbReference type="CDD" id="cd18009">
    <property type="entry name" value="DEXHc_HELLS_SMARCA6"/>
    <property type="match status" value="1"/>
</dbReference>
<evidence type="ECO:0000256" key="7">
    <source>
        <dbReference type="ARBA" id="ARBA00023054"/>
    </source>
</evidence>
<feature type="compositionally biased region" description="Basic and acidic residues" evidence="9">
    <location>
        <begin position="204"/>
        <end position="224"/>
    </location>
</feature>
<feature type="compositionally biased region" description="Polar residues" evidence="9">
    <location>
        <begin position="570"/>
        <end position="588"/>
    </location>
</feature>
<feature type="region of interest" description="Disordered" evidence="9">
    <location>
        <begin position="140"/>
        <end position="248"/>
    </location>
</feature>